<proteinExistence type="predicted"/>
<feature type="compositionally biased region" description="Polar residues" evidence="1">
    <location>
        <begin position="19"/>
        <end position="28"/>
    </location>
</feature>
<comment type="caution">
    <text evidence="2">The sequence shown here is derived from an EMBL/GenBank/DDBJ whole genome shotgun (WGS) entry which is preliminary data.</text>
</comment>
<feature type="region of interest" description="Disordered" evidence="1">
    <location>
        <begin position="1"/>
        <end position="28"/>
    </location>
</feature>
<dbReference type="AlphaFoldDB" id="A0AAV4XIS9"/>
<organism evidence="2 3">
    <name type="scientific">Caerostris extrusa</name>
    <name type="common">Bark spider</name>
    <name type="synonym">Caerostris bankana</name>
    <dbReference type="NCBI Taxonomy" id="172846"/>
    <lineage>
        <taxon>Eukaryota</taxon>
        <taxon>Metazoa</taxon>
        <taxon>Ecdysozoa</taxon>
        <taxon>Arthropoda</taxon>
        <taxon>Chelicerata</taxon>
        <taxon>Arachnida</taxon>
        <taxon>Araneae</taxon>
        <taxon>Araneomorphae</taxon>
        <taxon>Entelegynae</taxon>
        <taxon>Araneoidea</taxon>
        <taxon>Araneidae</taxon>
        <taxon>Caerostris</taxon>
    </lineage>
</organism>
<evidence type="ECO:0000313" key="3">
    <source>
        <dbReference type="Proteomes" id="UP001054945"/>
    </source>
</evidence>
<name>A0AAV4XIS9_CAEEX</name>
<protein>
    <submittedName>
        <fullName evidence="2">Uncharacterized protein</fullName>
    </submittedName>
</protein>
<evidence type="ECO:0000313" key="2">
    <source>
        <dbReference type="EMBL" id="GIY94358.1"/>
    </source>
</evidence>
<evidence type="ECO:0000256" key="1">
    <source>
        <dbReference type="SAM" id="MobiDB-lite"/>
    </source>
</evidence>
<keyword evidence="3" id="KW-1185">Reference proteome</keyword>
<dbReference type="Proteomes" id="UP001054945">
    <property type="component" value="Unassembled WGS sequence"/>
</dbReference>
<gene>
    <name evidence="2" type="ORF">CEXT_696111</name>
</gene>
<sequence>MAASNRFELNPHFARSPTRGPSPNSMVSRYSGTQAEPWIICYAIVCTTTIIRSEHSGRGYRVFSSSVPSWAQQKNIPAYRFVVLIRDIGCKQSTLSLEDQRNIHQKARVISNPIHDILFVGMHFLKDRILTNVSIARHVNGEEICRNIFLDGGDIKGGLASAQLKAEVNWKKS</sequence>
<reference evidence="2 3" key="1">
    <citation type="submission" date="2021-06" db="EMBL/GenBank/DDBJ databases">
        <title>Caerostris extrusa draft genome.</title>
        <authorList>
            <person name="Kono N."/>
            <person name="Arakawa K."/>
        </authorList>
    </citation>
    <scope>NUCLEOTIDE SEQUENCE [LARGE SCALE GENOMIC DNA]</scope>
</reference>
<accession>A0AAV4XIS9</accession>
<dbReference type="EMBL" id="BPLR01000383">
    <property type="protein sequence ID" value="GIY94358.1"/>
    <property type="molecule type" value="Genomic_DNA"/>
</dbReference>